<dbReference type="EMBL" id="GBRH01248833">
    <property type="protein sequence ID" value="JAD49062.1"/>
    <property type="molecule type" value="Transcribed_RNA"/>
</dbReference>
<dbReference type="AlphaFoldDB" id="A0A0A9APQ8"/>
<protein>
    <submittedName>
        <fullName evidence="1">Uncharacterized protein</fullName>
    </submittedName>
</protein>
<sequence>MLPISAGMLPCNPWLSPTIISRRLVQWLMLLGIPPVSELSLKSRYSRR</sequence>
<accession>A0A0A9APQ8</accession>
<name>A0A0A9APQ8_ARUDO</name>
<proteinExistence type="predicted"/>
<organism evidence="1">
    <name type="scientific">Arundo donax</name>
    <name type="common">Giant reed</name>
    <name type="synonym">Donax arundinaceus</name>
    <dbReference type="NCBI Taxonomy" id="35708"/>
    <lineage>
        <taxon>Eukaryota</taxon>
        <taxon>Viridiplantae</taxon>
        <taxon>Streptophyta</taxon>
        <taxon>Embryophyta</taxon>
        <taxon>Tracheophyta</taxon>
        <taxon>Spermatophyta</taxon>
        <taxon>Magnoliopsida</taxon>
        <taxon>Liliopsida</taxon>
        <taxon>Poales</taxon>
        <taxon>Poaceae</taxon>
        <taxon>PACMAD clade</taxon>
        <taxon>Arundinoideae</taxon>
        <taxon>Arundineae</taxon>
        <taxon>Arundo</taxon>
    </lineage>
</organism>
<reference evidence="1" key="1">
    <citation type="submission" date="2014-09" db="EMBL/GenBank/DDBJ databases">
        <authorList>
            <person name="Magalhaes I.L.F."/>
            <person name="Oliveira U."/>
            <person name="Santos F.R."/>
            <person name="Vidigal T.H.D.A."/>
            <person name="Brescovit A.D."/>
            <person name="Santos A.J."/>
        </authorList>
    </citation>
    <scope>NUCLEOTIDE SEQUENCE</scope>
    <source>
        <tissue evidence="1">Shoot tissue taken approximately 20 cm above the soil surface</tissue>
    </source>
</reference>
<reference evidence="1" key="2">
    <citation type="journal article" date="2015" name="Data Brief">
        <title>Shoot transcriptome of the giant reed, Arundo donax.</title>
        <authorList>
            <person name="Barrero R.A."/>
            <person name="Guerrero F.D."/>
            <person name="Moolhuijzen P."/>
            <person name="Goolsby J.A."/>
            <person name="Tidwell J."/>
            <person name="Bellgard S.E."/>
            <person name="Bellgard M.I."/>
        </authorList>
    </citation>
    <scope>NUCLEOTIDE SEQUENCE</scope>
    <source>
        <tissue evidence="1">Shoot tissue taken approximately 20 cm above the soil surface</tissue>
    </source>
</reference>
<evidence type="ECO:0000313" key="1">
    <source>
        <dbReference type="EMBL" id="JAD49062.1"/>
    </source>
</evidence>